<dbReference type="GO" id="GO:0070967">
    <property type="term" value="F:coenzyme F420 binding"/>
    <property type="evidence" value="ECO:0007669"/>
    <property type="project" value="TreeGrafter"/>
</dbReference>
<dbReference type="SUPFAM" id="SSF50475">
    <property type="entry name" value="FMN-binding split barrel"/>
    <property type="match status" value="1"/>
</dbReference>
<evidence type="ECO:0000313" key="3">
    <source>
        <dbReference type="EMBL" id="SDH73761.1"/>
    </source>
</evidence>
<evidence type="ECO:0000313" key="4">
    <source>
        <dbReference type="Proteomes" id="UP000198822"/>
    </source>
</evidence>
<dbReference type="PANTHER" id="PTHR35176">
    <property type="entry name" value="HEME OXYGENASE HI_0854-RELATED"/>
    <property type="match status" value="1"/>
</dbReference>
<dbReference type="Pfam" id="PF01243">
    <property type="entry name" value="PNPOx_N"/>
    <property type="match status" value="1"/>
</dbReference>
<gene>
    <name evidence="3" type="ORF">SAMN04489720_2203</name>
</gene>
<evidence type="ECO:0000256" key="1">
    <source>
        <dbReference type="ARBA" id="ARBA00023002"/>
    </source>
</evidence>
<dbReference type="InterPro" id="IPR052019">
    <property type="entry name" value="F420H2_bilvrd_red/Heme_oxyg"/>
</dbReference>
<name>A0A1G8EV32_9MICO</name>
<dbReference type="OrthoDB" id="162914at2"/>
<dbReference type="STRING" id="399736.SAMN04489720_2203"/>
<sequence>MGAPLNPVLPASHADLLVEAHYAHMATVRPDGAPQSSVMWFDWDGRVVRITHTRSRQKFRNLEHEGRVSFSIHDPASPLRALEVRGRVVDVVEDDDVASFYKGLQHRYGMDYPIDDAAERVIITIEPTKFIAVGGGQIVATSAAG</sequence>
<dbReference type="GO" id="GO:0016627">
    <property type="term" value="F:oxidoreductase activity, acting on the CH-CH group of donors"/>
    <property type="evidence" value="ECO:0007669"/>
    <property type="project" value="TreeGrafter"/>
</dbReference>
<dbReference type="NCBIfam" id="TIGR03618">
    <property type="entry name" value="Rv1155_F420"/>
    <property type="match status" value="1"/>
</dbReference>
<feature type="domain" description="Pyridoxamine 5'-phosphate oxidase N-terminal" evidence="2">
    <location>
        <begin position="11"/>
        <end position="130"/>
    </location>
</feature>
<dbReference type="InterPro" id="IPR019920">
    <property type="entry name" value="F420-binding_dom_put"/>
</dbReference>
<organism evidence="3 4">
    <name type="scientific">Agrococcus jejuensis</name>
    <dbReference type="NCBI Taxonomy" id="399736"/>
    <lineage>
        <taxon>Bacteria</taxon>
        <taxon>Bacillati</taxon>
        <taxon>Actinomycetota</taxon>
        <taxon>Actinomycetes</taxon>
        <taxon>Micrococcales</taxon>
        <taxon>Microbacteriaceae</taxon>
        <taxon>Agrococcus</taxon>
    </lineage>
</organism>
<dbReference type="RefSeq" id="WP_092504980.1">
    <property type="nucleotide sequence ID" value="NZ_LT629695.1"/>
</dbReference>
<reference evidence="4" key="1">
    <citation type="submission" date="2016-10" db="EMBL/GenBank/DDBJ databases">
        <authorList>
            <person name="Varghese N."/>
            <person name="Submissions S."/>
        </authorList>
    </citation>
    <scope>NUCLEOTIDE SEQUENCE [LARGE SCALE GENOMIC DNA]</scope>
    <source>
        <strain evidence="4">DSM 22002</strain>
    </source>
</reference>
<dbReference type="InterPro" id="IPR012349">
    <property type="entry name" value="Split_barrel_FMN-bd"/>
</dbReference>
<dbReference type="PANTHER" id="PTHR35176:SF6">
    <property type="entry name" value="HEME OXYGENASE HI_0854-RELATED"/>
    <property type="match status" value="1"/>
</dbReference>
<keyword evidence="1" id="KW-0560">Oxidoreductase</keyword>
<protein>
    <submittedName>
        <fullName evidence="3">PPOX class probable F420-dependent enzyme</fullName>
    </submittedName>
</protein>
<dbReference type="Proteomes" id="UP000198822">
    <property type="component" value="Chromosome I"/>
</dbReference>
<keyword evidence="4" id="KW-1185">Reference proteome</keyword>
<evidence type="ECO:0000259" key="2">
    <source>
        <dbReference type="Pfam" id="PF01243"/>
    </source>
</evidence>
<dbReference type="AlphaFoldDB" id="A0A1G8EV32"/>
<dbReference type="EMBL" id="LT629695">
    <property type="protein sequence ID" value="SDH73761.1"/>
    <property type="molecule type" value="Genomic_DNA"/>
</dbReference>
<proteinExistence type="predicted"/>
<dbReference type="Gene3D" id="2.30.110.10">
    <property type="entry name" value="Electron Transport, Fmn-binding Protein, Chain A"/>
    <property type="match status" value="1"/>
</dbReference>
<dbReference type="GO" id="GO:0005829">
    <property type="term" value="C:cytosol"/>
    <property type="evidence" value="ECO:0007669"/>
    <property type="project" value="TreeGrafter"/>
</dbReference>
<accession>A0A1G8EV32</accession>
<dbReference type="InterPro" id="IPR011576">
    <property type="entry name" value="Pyridox_Oxase_N"/>
</dbReference>